<dbReference type="PANTHER" id="PTHR47501">
    <property type="entry name" value="TRANSPOSASE-RELATED"/>
    <property type="match status" value="1"/>
</dbReference>
<dbReference type="AlphaFoldDB" id="A0A4S8MLH2"/>
<accession>A0A4S8MLH2</accession>
<sequence>MNPAVEPTRKGFLQVFTAWILEDDLPFTTGESTGLQRVFDYLKIQFKLPSDTTVRNVLDNIMETLRRNVIKELTVCILISYSHDVWTNRQMIFSFAGTLAHWIDDDWKLVERLIDFKHLDTKEHVGHYAAKAFVKSASSRGGLNKISIIKIILKAKLSLRETDFTF</sequence>
<protein>
    <recommendedName>
        <fullName evidence="3">DUF659 domain-containing protein</fullName>
    </recommendedName>
</protein>
<evidence type="ECO:0000313" key="2">
    <source>
        <dbReference type="Proteomes" id="UP000297245"/>
    </source>
</evidence>
<dbReference type="PANTHER" id="PTHR47501:SF5">
    <property type="entry name" value="HAT C-TERMINAL DIMERISATION DOMAIN-CONTAINING PROTEIN"/>
    <property type="match status" value="1"/>
</dbReference>
<evidence type="ECO:0000313" key="1">
    <source>
        <dbReference type="EMBL" id="THV03720.1"/>
    </source>
</evidence>
<gene>
    <name evidence="1" type="ORF">K435DRAFT_650781</name>
</gene>
<keyword evidence="2" id="KW-1185">Reference proteome</keyword>
<evidence type="ECO:0008006" key="3">
    <source>
        <dbReference type="Google" id="ProtNLM"/>
    </source>
</evidence>
<name>A0A4S8MLH2_DENBC</name>
<proteinExistence type="predicted"/>
<organism evidence="1 2">
    <name type="scientific">Dendrothele bispora (strain CBS 962.96)</name>
    <dbReference type="NCBI Taxonomy" id="1314807"/>
    <lineage>
        <taxon>Eukaryota</taxon>
        <taxon>Fungi</taxon>
        <taxon>Dikarya</taxon>
        <taxon>Basidiomycota</taxon>
        <taxon>Agaricomycotina</taxon>
        <taxon>Agaricomycetes</taxon>
        <taxon>Agaricomycetidae</taxon>
        <taxon>Agaricales</taxon>
        <taxon>Agaricales incertae sedis</taxon>
        <taxon>Dendrothele</taxon>
    </lineage>
</organism>
<dbReference type="OrthoDB" id="2800877at2759"/>
<reference evidence="1 2" key="1">
    <citation type="journal article" date="2019" name="Nat. Ecol. Evol.">
        <title>Megaphylogeny resolves global patterns of mushroom evolution.</title>
        <authorList>
            <person name="Varga T."/>
            <person name="Krizsan K."/>
            <person name="Foldi C."/>
            <person name="Dima B."/>
            <person name="Sanchez-Garcia M."/>
            <person name="Sanchez-Ramirez S."/>
            <person name="Szollosi G.J."/>
            <person name="Szarkandi J.G."/>
            <person name="Papp V."/>
            <person name="Albert L."/>
            <person name="Andreopoulos W."/>
            <person name="Angelini C."/>
            <person name="Antonin V."/>
            <person name="Barry K.W."/>
            <person name="Bougher N.L."/>
            <person name="Buchanan P."/>
            <person name="Buyck B."/>
            <person name="Bense V."/>
            <person name="Catcheside P."/>
            <person name="Chovatia M."/>
            <person name="Cooper J."/>
            <person name="Damon W."/>
            <person name="Desjardin D."/>
            <person name="Finy P."/>
            <person name="Geml J."/>
            <person name="Haridas S."/>
            <person name="Hughes K."/>
            <person name="Justo A."/>
            <person name="Karasinski D."/>
            <person name="Kautmanova I."/>
            <person name="Kiss B."/>
            <person name="Kocsube S."/>
            <person name="Kotiranta H."/>
            <person name="LaButti K.M."/>
            <person name="Lechner B.E."/>
            <person name="Liimatainen K."/>
            <person name="Lipzen A."/>
            <person name="Lukacs Z."/>
            <person name="Mihaltcheva S."/>
            <person name="Morgado L.N."/>
            <person name="Niskanen T."/>
            <person name="Noordeloos M.E."/>
            <person name="Ohm R.A."/>
            <person name="Ortiz-Santana B."/>
            <person name="Ovrebo C."/>
            <person name="Racz N."/>
            <person name="Riley R."/>
            <person name="Savchenko A."/>
            <person name="Shiryaev A."/>
            <person name="Soop K."/>
            <person name="Spirin V."/>
            <person name="Szebenyi C."/>
            <person name="Tomsovsky M."/>
            <person name="Tulloss R.E."/>
            <person name="Uehling J."/>
            <person name="Grigoriev I.V."/>
            <person name="Vagvolgyi C."/>
            <person name="Papp T."/>
            <person name="Martin F.M."/>
            <person name="Miettinen O."/>
            <person name="Hibbett D.S."/>
            <person name="Nagy L.G."/>
        </authorList>
    </citation>
    <scope>NUCLEOTIDE SEQUENCE [LARGE SCALE GENOMIC DNA]</scope>
    <source>
        <strain evidence="1 2">CBS 962.96</strain>
    </source>
</reference>
<dbReference type="Proteomes" id="UP000297245">
    <property type="component" value="Unassembled WGS sequence"/>
</dbReference>
<dbReference type="EMBL" id="ML179064">
    <property type="protein sequence ID" value="THV03720.1"/>
    <property type="molecule type" value="Genomic_DNA"/>
</dbReference>